<dbReference type="Pfam" id="PF18810">
    <property type="entry name" value="PBECR2"/>
    <property type="match status" value="1"/>
</dbReference>
<accession>A0A7X9RUL2</accession>
<evidence type="ECO:0000313" key="4">
    <source>
        <dbReference type="Proteomes" id="UP000576082"/>
    </source>
</evidence>
<dbReference type="InterPro" id="IPR041110">
    <property type="entry name" value="PBECR2"/>
</dbReference>
<dbReference type="Pfam" id="PF04233">
    <property type="entry name" value="Phage_Mu_F"/>
    <property type="match status" value="1"/>
</dbReference>
<evidence type="ECO:0000313" key="3">
    <source>
        <dbReference type="EMBL" id="NME69017.1"/>
    </source>
</evidence>
<dbReference type="InterPro" id="IPR006528">
    <property type="entry name" value="Phage_head_morphogenesis_dom"/>
</dbReference>
<proteinExistence type="predicted"/>
<feature type="domain" description="Phage head morphogenesis" evidence="1">
    <location>
        <begin position="92"/>
        <end position="184"/>
    </location>
</feature>
<feature type="domain" description="Phage-Barnase-EndoU-ColicinE5/D-RelE like nuclease 2" evidence="2">
    <location>
        <begin position="289"/>
        <end position="414"/>
    </location>
</feature>
<dbReference type="NCBIfam" id="TIGR01641">
    <property type="entry name" value="phageSPP1_gp7"/>
    <property type="match status" value="1"/>
</dbReference>
<organism evidence="3 4">
    <name type="scientific">Flammeovirga aprica JL-4</name>
    <dbReference type="NCBI Taxonomy" id="694437"/>
    <lineage>
        <taxon>Bacteria</taxon>
        <taxon>Pseudomonadati</taxon>
        <taxon>Bacteroidota</taxon>
        <taxon>Cytophagia</taxon>
        <taxon>Cytophagales</taxon>
        <taxon>Flammeovirgaceae</taxon>
        <taxon>Flammeovirga</taxon>
    </lineage>
</organism>
<sequence>MEKLFEEMLKALYEGKIPKNVLFSGFSLKVAQLLMSNWKKNYKRKVTYDIPDNNYNVVIENNLFAFAHAKTYTELQQLKLMLEEEGKAISFSQFKKKVAGLHQKFNETYLQAEFQNVKSSAIMGSKWMEIEATKRRFPYLKYTTEGDDRVRPEHDAMNGIVLPIDDTFWNSYYPPNGWRCRCTVQRLSKRSIKNGKFKVTDSNEAGKIGGQNVKDKYWRKNIGKTVVFEENKHPYFQAVPNKKPQELKAVQHYNMKKPSQIYADPEKLNSYKGSIKSEEDFHKWKESMLKKHGRNGLKNAFVLKDRSGQEVLFDQSFLAHPFDHPRRKAKKRWLFYDELEEVFHNPDEVWSFTTGVRKKDGVKTKSYIKYYKDYPLLLTCEINGNELKGVTFYKYDTDNIDNLESKRKGVLIHKK</sequence>
<evidence type="ECO:0000259" key="1">
    <source>
        <dbReference type="Pfam" id="PF04233"/>
    </source>
</evidence>
<dbReference type="Proteomes" id="UP000576082">
    <property type="component" value="Unassembled WGS sequence"/>
</dbReference>
<dbReference type="RefSeq" id="WP_169657304.1">
    <property type="nucleotide sequence ID" value="NZ_JABANE010000033.1"/>
</dbReference>
<dbReference type="AlphaFoldDB" id="A0A7X9RUL2"/>
<keyword evidence="4" id="KW-1185">Reference proteome</keyword>
<comment type="caution">
    <text evidence="3">The sequence shown here is derived from an EMBL/GenBank/DDBJ whole genome shotgun (WGS) entry which is preliminary data.</text>
</comment>
<gene>
    <name evidence="3" type="ORF">HHU12_13670</name>
</gene>
<protein>
    <submittedName>
        <fullName evidence="3">Minor capsid protein</fullName>
    </submittedName>
</protein>
<reference evidence="3 4" key="1">
    <citation type="submission" date="2020-04" db="EMBL/GenBank/DDBJ databases">
        <title>Flammeovirga sp. SR4, a novel species isolated from seawater.</title>
        <authorList>
            <person name="Wang X."/>
        </authorList>
    </citation>
    <scope>NUCLEOTIDE SEQUENCE [LARGE SCALE GENOMIC DNA]</scope>
    <source>
        <strain evidence="3 4">ATCC 23126</strain>
    </source>
</reference>
<evidence type="ECO:0000259" key="2">
    <source>
        <dbReference type="Pfam" id="PF18810"/>
    </source>
</evidence>
<name>A0A7X9RUL2_9BACT</name>
<dbReference type="EMBL" id="JABANE010000033">
    <property type="protein sequence ID" value="NME69017.1"/>
    <property type="molecule type" value="Genomic_DNA"/>
</dbReference>